<proteinExistence type="predicted"/>
<organism evidence="1 2">
    <name type="scientific">Opisthorchis felineus</name>
    <dbReference type="NCBI Taxonomy" id="147828"/>
    <lineage>
        <taxon>Eukaryota</taxon>
        <taxon>Metazoa</taxon>
        <taxon>Spiralia</taxon>
        <taxon>Lophotrochozoa</taxon>
        <taxon>Platyhelminthes</taxon>
        <taxon>Trematoda</taxon>
        <taxon>Digenea</taxon>
        <taxon>Opisthorchiida</taxon>
        <taxon>Opisthorchiata</taxon>
        <taxon>Opisthorchiidae</taxon>
        <taxon>Opisthorchis</taxon>
    </lineage>
</organism>
<reference evidence="1 2" key="1">
    <citation type="journal article" date="2019" name="BMC Genomics">
        <title>New insights from Opisthorchis felineus genome: update on genomics of the epidemiologically important liver flukes.</title>
        <authorList>
            <person name="Ershov N.I."/>
            <person name="Mordvinov V.A."/>
            <person name="Prokhortchouk E.B."/>
            <person name="Pakharukova M.Y."/>
            <person name="Gunbin K.V."/>
            <person name="Ustyantsev K."/>
            <person name="Genaev M.A."/>
            <person name="Blinov A.G."/>
            <person name="Mazur A."/>
            <person name="Boulygina E."/>
            <person name="Tsygankova S."/>
            <person name="Khrameeva E."/>
            <person name="Chekanov N."/>
            <person name="Fan G."/>
            <person name="Xiao A."/>
            <person name="Zhang H."/>
            <person name="Xu X."/>
            <person name="Yang H."/>
            <person name="Solovyev V."/>
            <person name="Lee S.M."/>
            <person name="Liu X."/>
            <person name="Afonnikov D.A."/>
            <person name="Skryabin K.G."/>
        </authorList>
    </citation>
    <scope>NUCLEOTIDE SEQUENCE [LARGE SCALE GENOMIC DNA]</scope>
    <source>
        <strain evidence="1">AK-0245</strain>
        <tissue evidence="1">Whole organism</tissue>
    </source>
</reference>
<evidence type="ECO:0000313" key="1">
    <source>
        <dbReference type="EMBL" id="TGZ46812.1"/>
    </source>
</evidence>
<feature type="non-terminal residue" evidence="1">
    <location>
        <position position="1"/>
    </location>
</feature>
<dbReference type="AlphaFoldDB" id="A0A4S2KBX9"/>
<comment type="caution">
    <text evidence="1">The sequence shown here is derived from an EMBL/GenBank/DDBJ whole genome shotgun (WGS) entry which is preliminary data.</text>
</comment>
<dbReference type="Proteomes" id="UP000308267">
    <property type="component" value="Unassembled WGS sequence"/>
</dbReference>
<sequence length="76" mass="8782">ACPSTFLPQYYIHEKMGYKPTWGETICALRLMLQEMINLDVISQPVALDVFKSMHMAYPEYATSVFHSTENAKYQC</sequence>
<dbReference type="OrthoDB" id="10452147at2759"/>
<protein>
    <submittedName>
        <fullName evidence="1">Uncharacterized protein</fullName>
    </submittedName>
</protein>
<accession>A0A4S2KBX9</accession>
<name>A0A4S2KBX9_OPIFE</name>
<dbReference type="EMBL" id="SJOL01012038">
    <property type="protein sequence ID" value="TGZ46812.1"/>
    <property type="molecule type" value="Genomic_DNA"/>
</dbReference>
<gene>
    <name evidence="1" type="ORF">CRM22_011078</name>
</gene>
<evidence type="ECO:0000313" key="2">
    <source>
        <dbReference type="Proteomes" id="UP000308267"/>
    </source>
</evidence>
<keyword evidence="2" id="KW-1185">Reference proteome</keyword>